<accession>A0AC61MXX6</accession>
<gene>
    <name evidence="1" type="ORF">JFY71_03855</name>
</gene>
<dbReference type="EMBL" id="CP066744">
    <property type="protein sequence ID" value="QQK08685.1"/>
    <property type="molecule type" value="Genomic_DNA"/>
</dbReference>
<dbReference type="Proteomes" id="UP000595814">
    <property type="component" value="Chromosome"/>
</dbReference>
<evidence type="ECO:0000313" key="2">
    <source>
        <dbReference type="Proteomes" id="UP000595814"/>
    </source>
</evidence>
<reference evidence="1 2" key="1">
    <citation type="journal article" date="2022" name="Int. J. Syst. Evol. Microbiol.">
        <title>Miniphocaeibacter halophilus sp. nov., an ammonium-tolerant acetate-producing bacterium isolated from a biogas system.</title>
        <authorList>
            <person name="Schnurer A."/>
            <person name="Singh A."/>
            <person name="Bi S."/>
            <person name="Qiao W."/>
            <person name="Westerholm M."/>
        </authorList>
    </citation>
    <scope>NUCLEOTIDE SEQUENCE [LARGE SCALE GENOMIC DNA]</scope>
    <source>
        <strain evidence="1 2">AMB_01</strain>
    </source>
</reference>
<proteinExistence type="predicted"/>
<name>A0AC61MXX6_9FIRM</name>
<sequence>MDFISKITEYLPIIVKSVNDVLWDKVLIYVLPVVGLWFTIYLGLPQFRRLGAAFKQTFGGLFDKEANAKRKAAGEISSFQALAVAIAAQVGTGNVAGVATAIVSGGPGAIFWMWLAALFGMATIFVEAILAQKYREKDKNGELVGGPAYYIRNGFKHKGLAKFLAGFFAVAIVLALGFIGNMVQSNSISTSVNSAFNVPLLVAGIAIAVIAGLVVIGGIKRIANFAEMVVPIMAAVYIILAIVIMIKFRSQVGSVFSLIFTEAFSTRALAGGTAGVVMKEAMRFGVARGLFSNEAGMGSTPQAHATAHVKHPLEQGLTAMIGVIIDTGLVCTATALVILVTGAVDSGLDGALVTQEAFNLAFGKPGQMLLSICLTFFAFTTVIGWYYFGETNIKYLFGEKGLWPYRILVLIFIIVGSLQKIDVVWNMADMFNAIMVIPNLIGILVLSPKARGIVKDYDRCKQLGKIEYHYEYE</sequence>
<keyword evidence="2" id="KW-1185">Reference proteome</keyword>
<organism evidence="1 2">
    <name type="scientific">Miniphocaeibacter halophilus</name>
    <dbReference type="NCBI Taxonomy" id="2931922"/>
    <lineage>
        <taxon>Bacteria</taxon>
        <taxon>Bacillati</taxon>
        <taxon>Bacillota</taxon>
        <taxon>Tissierellia</taxon>
        <taxon>Tissierellales</taxon>
        <taxon>Peptoniphilaceae</taxon>
        <taxon>Miniphocaeibacter</taxon>
    </lineage>
</organism>
<evidence type="ECO:0000313" key="1">
    <source>
        <dbReference type="EMBL" id="QQK08685.1"/>
    </source>
</evidence>
<protein>
    <submittedName>
        <fullName evidence="1">Sodium:alanine symporter family protein</fullName>
    </submittedName>
</protein>